<protein>
    <submittedName>
        <fullName evidence="3">CBS domain-containing protein</fullName>
    </submittedName>
</protein>
<dbReference type="AlphaFoldDB" id="A0A146GBJ6"/>
<dbReference type="STRING" id="690879.TSACC_23174"/>
<dbReference type="OrthoDB" id="291940at2"/>
<dbReference type="PROSITE" id="PS51371">
    <property type="entry name" value="CBS"/>
    <property type="match status" value="1"/>
</dbReference>
<dbReference type="Pfam" id="PF00571">
    <property type="entry name" value="CBS"/>
    <property type="match status" value="1"/>
</dbReference>
<name>A0A146GBJ6_TERSA</name>
<proteinExistence type="predicted"/>
<dbReference type="SMART" id="SM00116">
    <property type="entry name" value="CBS"/>
    <property type="match status" value="2"/>
</dbReference>
<evidence type="ECO:0000256" key="1">
    <source>
        <dbReference type="PROSITE-ProRule" id="PRU00703"/>
    </source>
</evidence>
<dbReference type="Gene3D" id="3.10.580.10">
    <property type="entry name" value="CBS-domain"/>
    <property type="match status" value="1"/>
</dbReference>
<gene>
    <name evidence="3" type="ORF">TSACC_23174</name>
</gene>
<evidence type="ECO:0000313" key="3">
    <source>
        <dbReference type="EMBL" id="GAT34741.1"/>
    </source>
</evidence>
<dbReference type="RefSeq" id="WP_075080353.1">
    <property type="nucleotide sequence ID" value="NZ_BDCO01000002.1"/>
</dbReference>
<accession>A0A146GBJ6</accession>
<evidence type="ECO:0000259" key="2">
    <source>
        <dbReference type="PROSITE" id="PS51371"/>
    </source>
</evidence>
<keyword evidence="1" id="KW-0129">CBS domain</keyword>
<feature type="domain" description="CBS" evidence="2">
    <location>
        <begin position="100"/>
        <end position="158"/>
    </location>
</feature>
<dbReference type="InterPro" id="IPR046342">
    <property type="entry name" value="CBS_dom_sf"/>
</dbReference>
<dbReference type="InParanoid" id="A0A146GBJ6"/>
<sequence length="332" mass="38100">MCQIEEKLKDISDSLKKGTAPQKETVRTFLSWFGSERRGWRTVTWIRETLKKYDLITYPDFESTYIDEYISFFISKGDESTYTTPTLSDPTYRVGRLPAANNRPSSVKPDSTLQQIITIMLTSDYSQVPVMTSSRDVKGIVSWKTIGSRLALKKTCAFARDCMEPAQTISSEASLFSAISIITTSDYVLVRSSDHQISGIITASDFNEQFQILAEPFILIGEIENGIRRMLYGKFTLPELKIAKSPSDEQREINGISDLTFGEYIHLLEQEKYWKKLNLEIDRSEFVKQLDKIRLIRNDVMHFDPDGLDQTDLCSLREFAQFLRRLRDVGAM</sequence>
<keyword evidence="4" id="KW-1185">Reference proteome</keyword>
<comment type="caution">
    <text evidence="3">The sequence shown here is derived from an EMBL/GenBank/DDBJ whole genome shotgun (WGS) entry which is preliminary data.</text>
</comment>
<dbReference type="SUPFAM" id="SSF54631">
    <property type="entry name" value="CBS-domain pair"/>
    <property type="match status" value="1"/>
</dbReference>
<dbReference type="Proteomes" id="UP000076023">
    <property type="component" value="Unassembled WGS sequence"/>
</dbReference>
<dbReference type="EMBL" id="BDCO01000002">
    <property type="protein sequence ID" value="GAT34741.1"/>
    <property type="molecule type" value="Genomic_DNA"/>
</dbReference>
<dbReference type="InterPro" id="IPR000644">
    <property type="entry name" value="CBS_dom"/>
</dbReference>
<reference evidence="4" key="1">
    <citation type="journal article" date="2017" name="Genome Announc.">
        <title>Draft Genome Sequence of Terrimicrobium sacchariphilum NM-5T, a Facultative Anaerobic Soil Bacterium of the Class Spartobacteria.</title>
        <authorList>
            <person name="Qiu Y.L."/>
            <person name="Tourlousse D.M."/>
            <person name="Matsuura N."/>
            <person name="Ohashi A."/>
            <person name="Sekiguchi Y."/>
        </authorList>
    </citation>
    <scope>NUCLEOTIDE SEQUENCE [LARGE SCALE GENOMIC DNA]</scope>
    <source>
        <strain evidence="4">NM-5</strain>
    </source>
</reference>
<evidence type="ECO:0000313" key="4">
    <source>
        <dbReference type="Proteomes" id="UP000076023"/>
    </source>
</evidence>
<organism evidence="3 4">
    <name type="scientific">Terrimicrobium sacchariphilum</name>
    <dbReference type="NCBI Taxonomy" id="690879"/>
    <lineage>
        <taxon>Bacteria</taxon>
        <taxon>Pseudomonadati</taxon>
        <taxon>Verrucomicrobiota</taxon>
        <taxon>Terrimicrobiia</taxon>
        <taxon>Terrimicrobiales</taxon>
        <taxon>Terrimicrobiaceae</taxon>
        <taxon>Terrimicrobium</taxon>
    </lineage>
</organism>